<dbReference type="Proteomes" id="UP000012106">
    <property type="component" value="Unassembled WGS sequence"/>
</dbReference>
<comment type="caution">
    <text evidence="1">The sequence shown here is derived from an EMBL/GenBank/DDBJ whole genome shotgun (WGS) entry which is preliminary data.</text>
</comment>
<name>M6JJ83_9LEPT</name>
<sequence>MYDHNRRCGFLSGHLYKIIERIDLKLLLFIKSLFYDRVE</sequence>
<dbReference type="AlphaFoldDB" id="M6JJ83"/>
<evidence type="ECO:0000313" key="2">
    <source>
        <dbReference type="Proteomes" id="UP000012106"/>
    </source>
</evidence>
<reference evidence="1 2" key="1">
    <citation type="submission" date="2013-01" db="EMBL/GenBank/DDBJ databases">
        <authorList>
            <person name="Harkins D.M."/>
            <person name="Durkin A.S."/>
            <person name="Brinkac L.M."/>
            <person name="Haft D.H."/>
            <person name="Selengut J.D."/>
            <person name="Sanka R."/>
            <person name="DePew J."/>
            <person name="Purushe J."/>
            <person name="Hartskeerl R.A."/>
            <person name="Ahmed A."/>
            <person name="van der Linden H."/>
            <person name="Goris M.G.A."/>
            <person name="Vinetz J.M."/>
            <person name="Sutton G.G."/>
            <person name="Nierman W.C."/>
            <person name="Fouts D.E."/>
        </authorList>
    </citation>
    <scope>NUCLEOTIDE SEQUENCE [LARGE SCALE GENOMIC DNA]</scope>
    <source>
        <strain evidence="1 2">MAVJ 401</strain>
    </source>
</reference>
<proteinExistence type="predicted"/>
<organism evidence="1 2">
    <name type="scientific">Leptospira santarosai serovar Arenal str. MAVJ 401</name>
    <dbReference type="NCBI Taxonomy" id="1049976"/>
    <lineage>
        <taxon>Bacteria</taxon>
        <taxon>Pseudomonadati</taxon>
        <taxon>Spirochaetota</taxon>
        <taxon>Spirochaetia</taxon>
        <taxon>Leptospirales</taxon>
        <taxon>Leptospiraceae</taxon>
        <taxon>Leptospira</taxon>
    </lineage>
</organism>
<dbReference type="EMBL" id="AHMU02000049">
    <property type="protein sequence ID" value="EMN21766.1"/>
    <property type="molecule type" value="Genomic_DNA"/>
</dbReference>
<gene>
    <name evidence="1" type="ORF">LEP1GSC063_3659</name>
</gene>
<evidence type="ECO:0000313" key="1">
    <source>
        <dbReference type="EMBL" id="EMN21766.1"/>
    </source>
</evidence>
<accession>M6JJ83</accession>
<protein>
    <submittedName>
        <fullName evidence="1">Uncharacterized protein</fullName>
    </submittedName>
</protein>